<organism evidence="4 5">
    <name type="scientific">Mycolicibacterium thermoresistibile</name>
    <name type="common">Mycobacterium thermoresistibile</name>
    <dbReference type="NCBI Taxonomy" id="1797"/>
    <lineage>
        <taxon>Bacteria</taxon>
        <taxon>Bacillati</taxon>
        <taxon>Actinomycetota</taxon>
        <taxon>Actinomycetes</taxon>
        <taxon>Mycobacteriales</taxon>
        <taxon>Mycobacteriaceae</taxon>
        <taxon>Mycolicibacterium</taxon>
    </lineage>
</organism>
<keyword evidence="3" id="KW-1133">Transmembrane helix</keyword>
<reference evidence="4 5" key="1">
    <citation type="journal article" date="2016" name="Genome Announc.">
        <title>Draft Genome Sequences of Five Rapidly Growing Mycobacterium Species, M. thermoresistibile, M. fortuitum subsp. acetamidolyticum, M. canariasense, M. brisbanense, and M. novocastrense.</title>
        <authorList>
            <person name="Katahira K."/>
            <person name="Ogura Y."/>
            <person name="Gotoh Y."/>
            <person name="Hayashi T."/>
        </authorList>
    </citation>
    <scope>NUCLEOTIDE SEQUENCE [LARGE SCALE GENOMIC DNA]</scope>
    <source>
        <strain evidence="4 5">JCM6362</strain>
    </source>
</reference>
<keyword evidence="3 4" id="KW-0812">Transmembrane</keyword>
<protein>
    <submittedName>
        <fullName evidence="4">Transmembrane protein</fullName>
    </submittedName>
</protein>
<dbReference type="GO" id="GO:0016020">
    <property type="term" value="C:membrane"/>
    <property type="evidence" value="ECO:0007669"/>
    <property type="project" value="UniProtKB-SubCell"/>
</dbReference>
<feature type="transmembrane region" description="Helical" evidence="3">
    <location>
        <begin position="7"/>
        <end position="28"/>
    </location>
</feature>
<evidence type="ECO:0000256" key="2">
    <source>
        <dbReference type="ARBA" id="ARBA00023136"/>
    </source>
</evidence>
<dbReference type="RefSeq" id="WP_003924510.1">
    <property type="nucleotide sequence ID" value="NZ_BCTB01000012.1"/>
</dbReference>
<keyword evidence="2 3" id="KW-0472">Membrane</keyword>
<dbReference type="STRING" id="1797.RMCT_2021"/>
<dbReference type="OrthoDB" id="4761631at2"/>
<dbReference type="AlphaFoldDB" id="A0A117IMC5"/>
<reference evidence="5" key="2">
    <citation type="submission" date="2016-02" db="EMBL/GenBank/DDBJ databases">
        <title>Draft genome sequence of five rapidly growing Mycobacterium species.</title>
        <authorList>
            <person name="Katahira K."/>
            <person name="Gotou Y."/>
            <person name="Iida K."/>
            <person name="Ogura Y."/>
            <person name="Hayashi T."/>
        </authorList>
    </citation>
    <scope>NUCLEOTIDE SEQUENCE [LARGE SCALE GENOMIC DNA]</scope>
    <source>
        <strain evidence="5">JCM6362</strain>
    </source>
</reference>
<gene>
    <name evidence="4" type="ORF">RMCT_2021</name>
</gene>
<evidence type="ECO:0000313" key="5">
    <source>
        <dbReference type="Proteomes" id="UP000069654"/>
    </source>
</evidence>
<comment type="subcellular location">
    <subcellularLocation>
        <location evidence="1">Membrane</location>
    </subcellularLocation>
</comment>
<dbReference type="Proteomes" id="UP000069654">
    <property type="component" value="Unassembled WGS sequence"/>
</dbReference>
<dbReference type="EMBL" id="BCTB01000012">
    <property type="protein sequence ID" value="GAT15051.1"/>
    <property type="molecule type" value="Genomic_DNA"/>
</dbReference>
<evidence type="ECO:0000313" key="4">
    <source>
        <dbReference type="EMBL" id="GAT15051.1"/>
    </source>
</evidence>
<dbReference type="OMA" id="GYTHWTT"/>
<feature type="transmembrane region" description="Helical" evidence="3">
    <location>
        <begin position="76"/>
        <end position="96"/>
    </location>
</feature>
<proteinExistence type="predicted"/>
<sequence>MRNLWRVFAFDLAAPAAAIAGLVGIGVVLGWPLWWVSLCSMLCLLIVQGMVVNYVLYRRDGVTMGTDDDGPGLRLAVVAVATATLVAAVLVGYARWTTADRDLRADKAEVLDIATRVAEASATFTPADPNAQIEKATALMTPQRAEAYRQEFTAVAEDLTNRNISGQAQTVSAGVEAIGPEVASVAVIMRGTQNAPARPPDHAVLALRVALVKTDGRWLVEDVLPINAR</sequence>
<evidence type="ECO:0000256" key="1">
    <source>
        <dbReference type="ARBA" id="ARBA00004370"/>
    </source>
</evidence>
<comment type="caution">
    <text evidence="4">The sequence shown here is derived from an EMBL/GenBank/DDBJ whole genome shotgun (WGS) entry which is preliminary data.</text>
</comment>
<name>A0A117IMC5_MYCTH</name>
<accession>A0A117IMC5</accession>
<evidence type="ECO:0000256" key="3">
    <source>
        <dbReference type="SAM" id="Phobius"/>
    </source>
</evidence>
<dbReference type="PANTHER" id="PTHR37042">
    <property type="entry name" value="OUTER MEMBRANE PROTEIN RV1973"/>
    <property type="match status" value="1"/>
</dbReference>
<feature type="transmembrane region" description="Helical" evidence="3">
    <location>
        <begin position="34"/>
        <end position="56"/>
    </location>
</feature>
<dbReference type="PANTHER" id="PTHR37042:SF4">
    <property type="entry name" value="OUTER MEMBRANE PROTEIN RV1973"/>
    <property type="match status" value="1"/>
</dbReference>